<proteinExistence type="predicted"/>
<feature type="transmembrane region" description="Helical" evidence="2">
    <location>
        <begin position="21"/>
        <end position="50"/>
    </location>
</feature>
<dbReference type="AlphaFoldDB" id="A0A2T0RS80"/>
<evidence type="ECO:0000256" key="1">
    <source>
        <dbReference type="SAM" id="MobiDB-lite"/>
    </source>
</evidence>
<feature type="region of interest" description="Disordered" evidence="1">
    <location>
        <begin position="84"/>
        <end position="283"/>
    </location>
</feature>
<feature type="compositionally biased region" description="Low complexity" evidence="1">
    <location>
        <begin position="274"/>
        <end position="283"/>
    </location>
</feature>
<dbReference type="EMBL" id="PVZG01000014">
    <property type="protein sequence ID" value="PRY24011.1"/>
    <property type="molecule type" value="Genomic_DNA"/>
</dbReference>
<evidence type="ECO:0000313" key="4">
    <source>
        <dbReference type="Proteomes" id="UP000239209"/>
    </source>
</evidence>
<feature type="compositionally biased region" description="Basic and acidic residues" evidence="1">
    <location>
        <begin position="168"/>
        <end position="177"/>
    </location>
</feature>
<feature type="transmembrane region" description="Helical" evidence="2">
    <location>
        <begin position="56"/>
        <end position="74"/>
    </location>
</feature>
<feature type="compositionally biased region" description="Gly residues" evidence="1">
    <location>
        <begin position="241"/>
        <end position="251"/>
    </location>
</feature>
<comment type="caution">
    <text evidence="3">The sequence shown here is derived from an EMBL/GenBank/DDBJ whole genome shotgun (WGS) entry which is preliminary data.</text>
</comment>
<evidence type="ECO:0000313" key="3">
    <source>
        <dbReference type="EMBL" id="PRY24011.1"/>
    </source>
</evidence>
<name>A0A2T0RS80_9ACTN</name>
<dbReference type="Proteomes" id="UP000239209">
    <property type="component" value="Unassembled WGS sequence"/>
</dbReference>
<keyword evidence="2" id="KW-0472">Membrane</keyword>
<evidence type="ECO:0000256" key="2">
    <source>
        <dbReference type="SAM" id="Phobius"/>
    </source>
</evidence>
<sequence>MTRSRRAGLSRDEVRRQPLYARLLGLQYLAPSGFLCFVFLEGAIALGILLALAELVSWWGVLVLPVTVAVMVKLNDVVAGALMRPRPAAPGPGDGRAAGRPARRGARGPVAGVPPRRDGDFPEGFGFEPRAGGFGSPGAETVRLSPSGIGRAGDAPPLRPAALPVGEDGARRSHDGARSPWHGGPGGPLPGGTEEPFPAREEFPGGETRRLPRVGGDGWPAGDETHRPGGPAGDPFAAASGDGGAALGLGDAGLVNGPRTAQQWADGLDEQQRARQSAARRYE</sequence>
<feature type="compositionally biased region" description="Basic and acidic residues" evidence="1">
    <location>
        <begin position="197"/>
        <end position="210"/>
    </location>
</feature>
<protein>
    <submittedName>
        <fullName evidence="3">Uncharacterized protein</fullName>
    </submittedName>
</protein>
<keyword evidence="4" id="KW-1185">Reference proteome</keyword>
<reference evidence="3 4" key="1">
    <citation type="submission" date="2018-03" db="EMBL/GenBank/DDBJ databases">
        <title>Genomic Encyclopedia of Archaeal and Bacterial Type Strains, Phase II (KMG-II): from individual species to whole genera.</title>
        <authorList>
            <person name="Goeker M."/>
        </authorList>
    </citation>
    <scope>NUCLEOTIDE SEQUENCE [LARGE SCALE GENOMIC DNA]</scope>
    <source>
        <strain evidence="3 4">DSM 45348</strain>
    </source>
</reference>
<organism evidence="3 4">
    <name type="scientific">Pseudosporangium ferrugineum</name>
    <dbReference type="NCBI Taxonomy" id="439699"/>
    <lineage>
        <taxon>Bacteria</taxon>
        <taxon>Bacillati</taxon>
        <taxon>Actinomycetota</taxon>
        <taxon>Actinomycetes</taxon>
        <taxon>Micromonosporales</taxon>
        <taxon>Micromonosporaceae</taxon>
        <taxon>Pseudosporangium</taxon>
    </lineage>
</organism>
<keyword evidence="2" id="KW-1133">Transmembrane helix</keyword>
<gene>
    <name evidence="3" type="ORF">CLV70_114144</name>
</gene>
<accession>A0A2T0RS80</accession>
<keyword evidence="2" id="KW-0812">Transmembrane</keyword>